<feature type="domain" description="EF-hand" evidence="10">
    <location>
        <begin position="310"/>
        <end position="345"/>
    </location>
</feature>
<keyword evidence="5" id="KW-0106">Calcium</keyword>
<keyword evidence="6" id="KW-0282">Flagellum</keyword>
<dbReference type="CDD" id="cd00051">
    <property type="entry name" value="EFh"/>
    <property type="match status" value="1"/>
</dbReference>
<comment type="subcellular location">
    <subcellularLocation>
        <location evidence="1">Cytoplasm</location>
        <location evidence="1">Cytoskeleton</location>
        <location evidence="1">Flagellum axoneme</location>
    </subcellularLocation>
</comment>
<keyword evidence="11" id="KW-1185">Reference proteome</keyword>
<evidence type="ECO:0000256" key="4">
    <source>
        <dbReference type="ARBA" id="ARBA00022737"/>
    </source>
</evidence>
<dbReference type="OrthoDB" id="2096280at2759"/>
<evidence type="ECO:0000259" key="10">
    <source>
        <dbReference type="PROSITE" id="PS50222"/>
    </source>
</evidence>
<proteinExistence type="predicted"/>
<feature type="domain" description="EF-hand" evidence="10">
    <location>
        <begin position="346"/>
        <end position="381"/>
    </location>
</feature>
<dbReference type="InterPro" id="IPR002048">
    <property type="entry name" value="EF_hand_dom"/>
</dbReference>
<evidence type="ECO:0000256" key="9">
    <source>
        <dbReference type="ARBA" id="ARBA00023273"/>
    </source>
</evidence>
<dbReference type="PANTHER" id="PTHR12086:SF12">
    <property type="entry name" value="EF-HAND DOMAIN-CONTAINING FAMILY MEMBER B"/>
    <property type="match status" value="1"/>
</dbReference>
<keyword evidence="7" id="KW-0969">Cilium</keyword>
<evidence type="ECO:0000256" key="1">
    <source>
        <dbReference type="ARBA" id="ARBA00004611"/>
    </source>
</evidence>
<dbReference type="GeneID" id="122132149"/>
<keyword evidence="3" id="KW-0479">Metal-binding</keyword>
<dbReference type="PANTHER" id="PTHR12086">
    <property type="entry name" value="EF-HAND DOMAIN C-TERMINAL CONTAINING PROTEIN"/>
    <property type="match status" value="1"/>
</dbReference>
<dbReference type="SUPFAM" id="SSF47473">
    <property type="entry name" value="EF-hand"/>
    <property type="match status" value="1"/>
</dbReference>
<evidence type="ECO:0000313" key="12">
    <source>
        <dbReference type="RefSeq" id="XP_042562886.1"/>
    </source>
</evidence>
<dbReference type="InterPro" id="IPR040193">
    <property type="entry name" value="EFHC1/EFHC2/EFHB"/>
</dbReference>
<dbReference type="Pfam" id="PF25325">
    <property type="entry name" value="EF-hand_EFHB_C"/>
    <property type="match status" value="1"/>
</dbReference>
<evidence type="ECO:0000256" key="7">
    <source>
        <dbReference type="ARBA" id="ARBA00023069"/>
    </source>
</evidence>
<evidence type="ECO:0000256" key="6">
    <source>
        <dbReference type="ARBA" id="ARBA00022846"/>
    </source>
</evidence>
<dbReference type="InterPro" id="IPR011992">
    <property type="entry name" value="EF-hand-dom_pair"/>
</dbReference>
<organism evidence="11 12">
    <name type="scientific">Clupea harengus</name>
    <name type="common">Atlantic herring</name>
    <dbReference type="NCBI Taxonomy" id="7950"/>
    <lineage>
        <taxon>Eukaryota</taxon>
        <taxon>Metazoa</taxon>
        <taxon>Chordata</taxon>
        <taxon>Craniata</taxon>
        <taxon>Vertebrata</taxon>
        <taxon>Euteleostomi</taxon>
        <taxon>Actinopterygii</taxon>
        <taxon>Neopterygii</taxon>
        <taxon>Teleostei</taxon>
        <taxon>Clupei</taxon>
        <taxon>Clupeiformes</taxon>
        <taxon>Clupeoidei</taxon>
        <taxon>Clupeidae</taxon>
        <taxon>Clupea</taxon>
    </lineage>
</organism>
<sequence length="574" mass="64871">MTLVNDRFPTIPPAGKREPLGDRVKTLFELSPRAITPPVVKKFLNTTRPEAGAIRVFYGKANDPDIASTLVHGKTTNTCLTGGSLINPAPKTRFNLKLQQLNEAGYASHQRAPFGKSHDQSLGLPKWFNINKTTFGVKNYSRINAGEIINPPKTSEQVERDSQEGRQNYIRSHNAYFVGERVDRAYDWKHCGKDTRFGVPTPHYNDGRMVSKSLHWPCDKQKHCSAMFVSKRCDDFRERTQPQISKVHDPIAETLKVPAKHTFGILLRPDDFDARDLLQALPPSDYLRGKDRQRSLVSVARQHLKKANYRNFNSILEAFRHYDKKGQGKIDKEDLQEVCRQFKLDLSGPLLDSLMEYCDVDKDGHISFLEFANFLSWKDQMPIGRLEQGILTKERTVSTAPANMHREEGQASEAEPLVTPEDLVPVELGSWLKKPKTLTQPRSVPDVFATSSSQIGAVVDGTSTAYMPTLGIPSVRVDLAAPRIKRVSDRTNYGDLATAYDLLYPPLHSQWGVHEEHFFYPRSKDEISAIFRNAGVDVSEETFEEAWRLASTRHPSGEVCVEGFRNTLREIQAN</sequence>
<dbReference type="PROSITE" id="PS00018">
    <property type="entry name" value="EF_HAND_1"/>
    <property type="match status" value="1"/>
</dbReference>
<dbReference type="Pfam" id="PF13499">
    <property type="entry name" value="EF-hand_7"/>
    <property type="match status" value="1"/>
</dbReference>
<accession>A0A8M1KFP2</accession>
<gene>
    <name evidence="12" type="primary">efhb</name>
</gene>
<dbReference type="RefSeq" id="XP_042562886.1">
    <property type="nucleotide sequence ID" value="XM_042706952.1"/>
</dbReference>
<keyword evidence="4" id="KW-0677">Repeat</keyword>
<dbReference type="PROSITE" id="PS50222">
    <property type="entry name" value="EF_HAND_2"/>
    <property type="match status" value="2"/>
</dbReference>
<keyword evidence="8" id="KW-0206">Cytoskeleton</keyword>
<dbReference type="Gene3D" id="1.10.238.10">
    <property type="entry name" value="EF-hand"/>
    <property type="match status" value="1"/>
</dbReference>
<name>A0A8M1KFP2_CLUHA</name>
<dbReference type="AlphaFoldDB" id="A0A8M1KFP2"/>
<reference evidence="12" key="1">
    <citation type="submission" date="2025-08" db="UniProtKB">
        <authorList>
            <consortium name="RefSeq"/>
        </authorList>
    </citation>
    <scope>IDENTIFICATION</scope>
</reference>
<dbReference type="InterPro" id="IPR018247">
    <property type="entry name" value="EF_Hand_1_Ca_BS"/>
</dbReference>
<keyword evidence="2" id="KW-0963">Cytoplasm</keyword>
<protein>
    <submittedName>
        <fullName evidence="12">EF-hand domain-containing family member B</fullName>
    </submittedName>
</protein>
<keyword evidence="9" id="KW-0966">Cell projection</keyword>
<dbReference type="InterPro" id="IPR057428">
    <property type="entry name" value="EFHB_EF-hand_C"/>
</dbReference>
<dbReference type="Proteomes" id="UP000515152">
    <property type="component" value="Unplaced"/>
</dbReference>
<evidence type="ECO:0000256" key="2">
    <source>
        <dbReference type="ARBA" id="ARBA00022490"/>
    </source>
</evidence>
<dbReference type="CTD" id="151651"/>
<evidence type="ECO:0000256" key="5">
    <source>
        <dbReference type="ARBA" id="ARBA00022837"/>
    </source>
</evidence>
<dbReference type="SMART" id="SM00054">
    <property type="entry name" value="EFh"/>
    <property type="match status" value="2"/>
</dbReference>
<evidence type="ECO:0000313" key="11">
    <source>
        <dbReference type="Proteomes" id="UP000515152"/>
    </source>
</evidence>
<dbReference type="KEGG" id="char:122132149"/>
<evidence type="ECO:0000256" key="3">
    <source>
        <dbReference type="ARBA" id="ARBA00022723"/>
    </source>
</evidence>
<dbReference type="GO" id="GO:0005509">
    <property type="term" value="F:calcium ion binding"/>
    <property type="evidence" value="ECO:0007669"/>
    <property type="project" value="InterPro"/>
</dbReference>
<evidence type="ECO:0000256" key="8">
    <source>
        <dbReference type="ARBA" id="ARBA00023212"/>
    </source>
</evidence>